<comment type="caution">
    <text evidence="1">The sequence shown here is derived from an EMBL/GenBank/DDBJ whole genome shotgun (WGS) entry which is preliminary data.</text>
</comment>
<name>A0ABU1ENB9_9FLAO</name>
<reference evidence="2" key="1">
    <citation type="submission" date="2023-07" db="EMBL/GenBank/DDBJ databases">
        <title>Christiangramia sp. SM2212., a novel bacterium of the family Flavobacteriaceae isolated from the sea sediment.</title>
        <authorList>
            <person name="Wang J."/>
            <person name="Zhang X."/>
        </authorList>
    </citation>
    <scope>NUCLEOTIDE SEQUENCE [LARGE SCALE GENOMIC DNA]</scope>
    <source>
        <strain evidence="2">SM2212</strain>
    </source>
</reference>
<keyword evidence="2" id="KW-1185">Reference proteome</keyword>
<accession>A0ABU1ENB9</accession>
<evidence type="ECO:0000313" key="2">
    <source>
        <dbReference type="Proteomes" id="UP001257234"/>
    </source>
</evidence>
<protein>
    <submittedName>
        <fullName evidence="1">Uncharacterized protein</fullName>
    </submittedName>
</protein>
<proteinExistence type="predicted"/>
<dbReference type="EMBL" id="JAVJIU010000002">
    <property type="protein sequence ID" value="MDR5589886.1"/>
    <property type="molecule type" value="Genomic_DNA"/>
</dbReference>
<sequence length="137" mass="15886">MKNAFEKYFLSLVFILISGFALIHANSFFDGNYDFCDVQEMHITNSSNLDFQVHSSSSPDSGFEKAFIELTETEELESFSKEARKNLQLSNGSFLAVFYYVFAWEVDLDEDLATYATADPFRTNLCKRYIQFEVFRI</sequence>
<evidence type="ECO:0000313" key="1">
    <source>
        <dbReference type="EMBL" id="MDR5589886.1"/>
    </source>
</evidence>
<organism evidence="1 2">
    <name type="scientific">Christiangramia sediminicola</name>
    <dbReference type="NCBI Taxonomy" id="3073267"/>
    <lineage>
        <taxon>Bacteria</taxon>
        <taxon>Pseudomonadati</taxon>
        <taxon>Bacteroidota</taxon>
        <taxon>Flavobacteriia</taxon>
        <taxon>Flavobacteriales</taxon>
        <taxon>Flavobacteriaceae</taxon>
        <taxon>Christiangramia</taxon>
    </lineage>
</organism>
<dbReference type="Proteomes" id="UP001257234">
    <property type="component" value="Unassembled WGS sequence"/>
</dbReference>
<dbReference type="RefSeq" id="WP_309560773.1">
    <property type="nucleotide sequence ID" value="NZ_JAVJIU010000002.1"/>
</dbReference>
<gene>
    <name evidence="1" type="ORF">RE431_04510</name>
</gene>